<sequence>MNRFVDASQPDTMELSVSEARLRPHNYHESVPRPLPPKIEVMRFWSGIFPNAMARLHHLPALRRGGDSGYDIRGLETWEEVHDRLCQARSAYEFSGQKQGKGAKMMDKLRKGARKGMDNTVSPLQEVIKMMPSNDIASPIVGGIKVLLEAYKRAADFRQELMSEFDDLSDAFIDIDFNVTRFPDDQNIITASEKLLLSILRAVEHAICFYTGYQVLRGIAAVGRGDKYQQSLRDSLAEIKSCKEFLDRESRKSESYNNDRSQQSNRHVDTYMMHAINHILLLLQEKEKQNEERALAYHAALPPRTSGSLPVAAGHWNQLPPFAQLLPQNQSMASYLTNRSQDVRELLDIPSFDEDDLRHVLSRAGRVPAEDRGRAEQIVDTSLFSRWLLSQQTAKLLIHGDFDSADDVSPLSVFCATLVQTLRSRSEYMTLVFFCGLHQDRDRFLGPAAMIRSLIEQLLRQSSAHPSWLSTQVSLDRVAKGNVSELCRLFGVLARSLPPHLTILCFIDGIQIYERTQYRTDMERVLCSILSAAEDVKPGRSAPIKILLTSPRATRHIRQLFVTGSTLLSMAAVPHTGHVPSPLRLNRQLGGMRLQDRAHGDD</sequence>
<feature type="domain" description="Nephrocystin 3-like N-terminal" evidence="2">
    <location>
        <begin position="375"/>
        <end position="550"/>
    </location>
</feature>
<evidence type="ECO:0000256" key="1">
    <source>
        <dbReference type="ARBA" id="ARBA00022737"/>
    </source>
</evidence>
<evidence type="ECO:0000313" key="3">
    <source>
        <dbReference type="EMBL" id="PFH59163.1"/>
    </source>
</evidence>
<accession>A0A2A9PE37</accession>
<dbReference type="InterPro" id="IPR056884">
    <property type="entry name" value="NPHP3-like_N"/>
</dbReference>
<name>A0A2A9PE37_OPHUN</name>
<comment type="caution">
    <text evidence="3">The sequence shown here is derived from an EMBL/GenBank/DDBJ whole genome shotgun (WGS) entry which is preliminary data.</text>
</comment>
<keyword evidence="1" id="KW-0677">Repeat</keyword>
<dbReference type="EMBL" id="LAZP02000221">
    <property type="protein sequence ID" value="PFH59163.1"/>
    <property type="molecule type" value="Genomic_DNA"/>
</dbReference>
<reference evidence="3 4" key="1">
    <citation type="journal article" date="2015" name="BMC Genomics">
        <title>Gene expression during zombie ant biting behavior reflects the complexity underlying fungal parasitic behavioral manipulation.</title>
        <authorList>
            <person name="de Bekker C."/>
            <person name="Ohm R.A."/>
            <person name="Loreto R.G."/>
            <person name="Sebastian A."/>
            <person name="Albert I."/>
            <person name="Merrow M."/>
            <person name="Brachmann A."/>
            <person name="Hughes D.P."/>
        </authorList>
    </citation>
    <scope>NUCLEOTIDE SEQUENCE [LARGE SCALE GENOMIC DNA]</scope>
    <source>
        <strain evidence="3 4">SC16a</strain>
    </source>
</reference>
<proteinExistence type="predicted"/>
<evidence type="ECO:0000259" key="2">
    <source>
        <dbReference type="Pfam" id="PF24883"/>
    </source>
</evidence>
<dbReference type="AlphaFoldDB" id="A0A2A9PE37"/>
<protein>
    <recommendedName>
        <fullName evidence="2">Nephrocystin 3-like N-terminal domain-containing protein</fullName>
    </recommendedName>
</protein>
<dbReference type="Proteomes" id="UP000037136">
    <property type="component" value="Unassembled WGS sequence"/>
</dbReference>
<organism evidence="3 4">
    <name type="scientific">Ophiocordyceps unilateralis</name>
    <name type="common">Zombie-ant fungus</name>
    <name type="synonym">Torrubia unilateralis</name>
    <dbReference type="NCBI Taxonomy" id="268505"/>
    <lineage>
        <taxon>Eukaryota</taxon>
        <taxon>Fungi</taxon>
        <taxon>Dikarya</taxon>
        <taxon>Ascomycota</taxon>
        <taxon>Pezizomycotina</taxon>
        <taxon>Sordariomycetes</taxon>
        <taxon>Hypocreomycetidae</taxon>
        <taxon>Hypocreales</taxon>
        <taxon>Ophiocordycipitaceae</taxon>
        <taxon>Ophiocordyceps</taxon>
    </lineage>
</organism>
<keyword evidence="4" id="KW-1185">Reference proteome</keyword>
<dbReference type="Pfam" id="PF24883">
    <property type="entry name" value="NPHP3_N"/>
    <property type="match status" value="1"/>
</dbReference>
<evidence type="ECO:0000313" key="4">
    <source>
        <dbReference type="Proteomes" id="UP000037136"/>
    </source>
</evidence>
<gene>
    <name evidence="3" type="ORF">XA68_12747</name>
</gene>
<dbReference type="PANTHER" id="PTHR40619:SF3">
    <property type="entry name" value="FUNGAL STAND N-TERMINAL GOODBYE DOMAIN-CONTAINING PROTEIN"/>
    <property type="match status" value="1"/>
</dbReference>
<dbReference type="STRING" id="268505.A0A2A9PE37"/>
<reference evidence="3 4" key="2">
    <citation type="journal article" date="2017" name="Sci. Rep.">
        <title>Ant-infecting Ophiocordyceps genomes reveal a high diversity of potential behavioral manipulation genes and a possible major role for enterotoxins.</title>
        <authorList>
            <person name="de Bekker C."/>
            <person name="Ohm R.A."/>
            <person name="Evans H.C."/>
            <person name="Brachmann A."/>
            <person name="Hughes D.P."/>
        </authorList>
    </citation>
    <scope>NUCLEOTIDE SEQUENCE [LARGE SCALE GENOMIC DNA]</scope>
    <source>
        <strain evidence="3 4">SC16a</strain>
    </source>
</reference>
<dbReference type="OrthoDB" id="5419927at2759"/>
<dbReference type="PANTHER" id="PTHR40619">
    <property type="entry name" value="FUNGAL STAND N-TERMINAL GOODBYE DOMAIN-CONTAINING PROTEIN"/>
    <property type="match status" value="1"/>
</dbReference>